<name>A0A9D4D8L1_DREPO</name>
<proteinExistence type="predicted"/>
<keyword evidence="1" id="KW-0812">Transmembrane</keyword>
<keyword evidence="1" id="KW-0472">Membrane</keyword>
<protein>
    <submittedName>
        <fullName evidence="2">Uncharacterized protein</fullName>
    </submittedName>
</protein>
<evidence type="ECO:0000313" key="3">
    <source>
        <dbReference type="Proteomes" id="UP000828390"/>
    </source>
</evidence>
<gene>
    <name evidence="2" type="ORF">DPMN_046877</name>
</gene>
<dbReference type="EMBL" id="JAIWYP010000011">
    <property type="protein sequence ID" value="KAH3740180.1"/>
    <property type="molecule type" value="Genomic_DNA"/>
</dbReference>
<reference evidence="2" key="1">
    <citation type="journal article" date="2019" name="bioRxiv">
        <title>The Genome of the Zebra Mussel, Dreissena polymorpha: A Resource for Invasive Species Research.</title>
        <authorList>
            <person name="McCartney M.A."/>
            <person name="Auch B."/>
            <person name="Kono T."/>
            <person name="Mallez S."/>
            <person name="Zhang Y."/>
            <person name="Obille A."/>
            <person name="Becker A."/>
            <person name="Abrahante J.E."/>
            <person name="Garbe J."/>
            <person name="Badalamenti J.P."/>
            <person name="Herman A."/>
            <person name="Mangelson H."/>
            <person name="Liachko I."/>
            <person name="Sullivan S."/>
            <person name="Sone E.D."/>
            <person name="Koren S."/>
            <person name="Silverstein K.A.T."/>
            <person name="Beckman K.B."/>
            <person name="Gohl D.M."/>
        </authorList>
    </citation>
    <scope>NUCLEOTIDE SEQUENCE</scope>
    <source>
        <strain evidence="2">Duluth1</strain>
        <tissue evidence="2">Whole animal</tissue>
    </source>
</reference>
<dbReference type="AlphaFoldDB" id="A0A9D4D8L1"/>
<sequence>MGFYFFTSLSVFFLCGLYREMRLATGAVITAYVAGFLAIIGIAMYAVAIKRLTPLVGLMLWQS</sequence>
<dbReference type="Proteomes" id="UP000828390">
    <property type="component" value="Unassembled WGS sequence"/>
</dbReference>
<feature type="transmembrane region" description="Helical" evidence="1">
    <location>
        <begin position="29"/>
        <end position="49"/>
    </location>
</feature>
<keyword evidence="1" id="KW-1133">Transmembrane helix</keyword>
<comment type="caution">
    <text evidence="2">The sequence shown here is derived from an EMBL/GenBank/DDBJ whole genome shotgun (WGS) entry which is preliminary data.</text>
</comment>
<evidence type="ECO:0000256" key="1">
    <source>
        <dbReference type="SAM" id="Phobius"/>
    </source>
</evidence>
<organism evidence="2 3">
    <name type="scientific">Dreissena polymorpha</name>
    <name type="common">Zebra mussel</name>
    <name type="synonym">Mytilus polymorpha</name>
    <dbReference type="NCBI Taxonomy" id="45954"/>
    <lineage>
        <taxon>Eukaryota</taxon>
        <taxon>Metazoa</taxon>
        <taxon>Spiralia</taxon>
        <taxon>Lophotrochozoa</taxon>
        <taxon>Mollusca</taxon>
        <taxon>Bivalvia</taxon>
        <taxon>Autobranchia</taxon>
        <taxon>Heteroconchia</taxon>
        <taxon>Euheterodonta</taxon>
        <taxon>Imparidentia</taxon>
        <taxon>Neoheterodontei</taxon>
        <taxon>Myida</taxon>
        <taxon>Dreissenoidea</taxon>
        <taxon>Dreissenidae</taxon>
        <taxon>Dreissena</taxon>
    </lineage>
</organism>
<accession>A0A9D4D8L1</accession>
<reference evidence="2" key="2">
    <citation type="submission" date="2020-11" db="EMBL/GenBank/DDBJ databases">
        <authorList>
            <person name="McCartney M.A."/>
            <person name="Auch B."/>
            <person name="Kono T."/>
            <person name="Mallez S."/>
            <person name="Becker A."/>
            <person name="Gohl D.M."/>
            <person name="Silverstein K.A.T."/>
            <person name="Koren S."/>
            <person name="Bechman K.B."/>
            <person name="Herman A."/>
            <person name="Abrahante J.E."/>
            <person name="Garbe J."/>
        </authorList>
    </citation>
    <scope>NUCLEOTIDE SEQUENCE</scope>
    <source>
        <strain evidence="2">Duluth1</strain>
        <tissue evidence="2">Whole animal</tissue>
    </source>
</reference>
<keyword evidence="3" id="KW-1185">Reference proteome</keyword>
<evidence type="ECO:0000313" key="2">
    <source>
        <dbReference type="EMBL" id="KAH3740180.1"/>
    </source>
</evidence>